<dbReference type="InterPro" id="IPR000888">
    <property type="entry name" value="RmlC-like"/>
</dbReference>
<name>E0U7Z0_GLOV7</name>
<dbReference type="PANTHER" id="PTHR21047">
    <property type="entry name" value="DTDP-6-DEOXY-D-GLUCOSE-3,5 EPIMERASE"/>
    <property type="match status" value="1"/>
</dbReference>
<dbReference type="Proteomes" id="UP000008206">
    <property type="component" value="Chromosome"/>
</dbReference>
<feature type="active site" description="Proton acceptor" evidence="1">
    <location>
        <position position="62"/>
    </location>
</feature>
<feature type="active site" description="Proton donor" evidence="1">
    <location>
        <position position="131"/>
    </location>
</feature>
<keyword evidence="5" id="KW-1185">Reference proteome</keyword>
<dbReference type="SUPFAM" id="SSF51182">
    <property type="entry name" value="RmlC-like cupins"/>
    <property type="match status" value="1"/>
</dbReference>
<organism evidence="4 5">
    <name type="scientific">Gloeothece verrucosa (strain PCC 7822)</name>
    <name type="common">Cyanothece sp. (strain PCC 7822)</name>
    <dbReference type="NCBI Taxonomy" id="497965"/>
    <lineage>
        <taxon>Bacteria</taxon>
        <taxon>Bacillati</taxon>
        <taxon>Cyanobacteriota</taxon>
        <taxon>Cyanophyceae</taxon>
        <taxon>Oscillatoriophycideae</taxon>
        <taxon>Chroococcales</taxon>
        <taxon>Aphanothecaceae</taxon>
        <taxon>Gloeothece</taxon>
        <taxon>Gloeothece verrucosa</taxon>
    </lineage>
</organism>
<dbReference type="InterPro" id="IPR014710">
    <property type="entry name" value="RmlC-like_jellyroll"/>
</dbReference>
<accession>E0U7Z0</accession>
<feature type="site" description="Participates in a stacking interaction with the thymidine ring of dTDP-4-oxo-6-deoxyglucose" evidence="2">
    <location>
        <position position="137"/>
    </location>
</feature>
<dbReference type="HOGENOM" id="CLU_090940_1_1_3"/>
<dbReference type="Pfam" id="PF00908">
    <property type="entry name" value="dTDP_sugar_isom"/>
    <property type="match status" value="1"/>
</dbReference>
<comment type="pathway">
    <text evidence="3">Carbohydrate biosynthesis; dTDP-L-rhamnose biosynthesis.</text>
</comment>
<reference evidence="5" key="1">
    <citation type="journal article" date="2011" name="MBio">
        <title>Novel metabolic attributes of the genus Cyanothece, comprising a group of unicellular nitrogen-fixing Cyanobacteria.</title>
        <authorList>
            <person name="Bandyopadhyay A."/>
            <person name="Elvitigala T."/>
            <person name="Welsh E."/>
            <person name="Stockel J."/>
            <person name="Liberton M."/>
            <person name="Min H."/>
            <person name="Sherman L.A."/>
            <person name="Pakrasi H.B."/>
        </authorList>
    </citation>
    <scope>NUCLEOTIDE SEQUENCE [LARGE SCALE GENOMIC DNA]</scope>
    <source>
        <strain evidence="5">PCC 7822</strain>
    </source>
</reference>
<evidence type="ECO:0000256" key="2">
    <source>
        <dbReference type="PIRSR" id="PIRSR600888-3"/>
    </source>
</evidence>
<dbReference type="EMBL" id="CP002198">
    <property type="protein sequence ID" value="ADN16077.1"/>
    <property type="molecule type" value="Genomic_DNA"/>
</dbReference>
<dbReference type="UniPathway" id="UPA00124"/>
<dbReference type="GO" id="GO:0008830">
    <property type="term" value="F:dTDP-4-dehydrorhamnose 3,5-epimerase activity"/>
    <property type="evidence" value="ECO:0007669"/>
    <property type="project" value="UniProtKB-UniRule"/>
</dbReference>
<dbReference type="STRING" id="497965.Cyan7822_4159"/>
<evidence type="ECO:0000256" key="3">
    <source>
        <dbReference type="RuleBase" id="RU364069"/>
    </source>
</evidence>
<comment type="catalytic activity">
    <reaction evidence="3">
        <text>dTDP-4-dehydro-6-deoxy-alpha-D-glucose = dTDP-4-dehydro-beta-L-rhamnose</text>
        <dbReference type="Rhea" id="RHEA:16969"/>
        <dbReference type="ChEBI" id="CHEBI:57649"/>
        <dbReference type="ChEBI" id="CHEBI:62830"/>
        <dbReference type="EC" id="5.1.3.13"/>
    </reaction>
</comment>
<dbReference type="Gene3D" id="2.60.120.10">
    <property type="entry name" value="Jelly Rolls"/>
    <property type="match status" value="1"/>
</dbReference>
<comment type="function">
    <text evidence="3">Catalyzes the epimerization of the C3' and C5'positions of dTDP-6-deoxy-D-xylo-4-hexulose, forming dTDP-6-deoxy-L-lyxo-4-hexulose.</text>
</comment>
<gene>
    <name evidence="4" type="ordered locus">Cyan7822_4159</name>
</gene>
<keyword evidence="3 4" id="KW-0413">Isomerase</keyword>
<evidence type="ECO:0000256" key="1">
    <source>
        <dbReference type="PIRSR" id="PIRSR600888-1"/>
    </source>
</evidence>
<dbReference type="GO" id="GO:0019305">
    <property type="term" value="P:dTDP-rhamnose biosynthetic process"/>
    <property type="evidence" value="ECO:0007669"/>
    <property type="project" value="UniProtKB-UniRule"/>
</dbReference>
<dbReference type="InterPro" id="IPR011051">
    <property type="entry name" value="RmlC_Cupin_sf"/>
</dbReference>
<dbReference type="OrthoDB" id="9800680at2"/>
<dbReference type="RefSeq" id="WP_013324143.1">
    <property type="nucleotide sequence ID" value="NC_014501.1"/>
</dbReference>
<dbReference type="KEGG" id="cyj:Cyan7822_4159"/>
<dbReference type="AlphaFoldDB" id="E0U7Z0"/>
<dbReference type="CDD" id="cd00438">
    <property type="entry name" value="cupin_RmlC"/>
    <property type="match status" value="1"/>
</dbReference>
<comment type="subunit">
    <text evidence="3">Homodimer.</text>
</comment>
<dbReference type="GO" id="GO:0000271">
    <property type="term" value="P:polysaccharide biosynthetic process"/>
    <property type="evidence" value="ECO:0007669"/>
    <property type="project" value="TreeGrafter"/>
</dbReference>
<dbReference type="GO" id="GO:0005829">
    <property type="term" value="C:cytosol"/>
    <property type="evidence" value="ECO:0007669"/>
    <property type="project" value="TreeGrafter"/>
</dbReference>
<dbReference type="EC" id="5.1.3.13" evidence="3"/>
<dbReference type="NCBIfam" id="TIGR01221">
    <property type="entry name" value="rmlC"/>
    <property type="match status" value="1"/>
</dbReference>
<proteinExistence type="inferred from homology"/>
<evidence type="ECO:0000313" key="4">
    <source>
        <dbReference type="EMBL" id="ADN16077.1"/>
    </source>
</evidence>
<evidence type="ECO:0000313" key="5">
    <source>
        <dbReference type="Proteomes" id="UP000008206"/>
    </source>
</evidence>
<sequence length="180" mass="20585">MKIIPTEIPDVLIIEPKVFGDDRGFFYESFNQKAFQDKTEIITDFVQDNHSRSLKNVLRGLHYQIQQPQGKLVRVVVGEVFDVAVDIRSSSPTFGQWVGCLLSAENKRQFWIPAGFAHGFLVLSEAAEFLYKTTDYYAPEYERSILWNDPDLAIDWPLQGEPILSNKDLAGKLLKEAEVF</sequence>
<dbReference type="PANTHER" id="PTHR21047:SF2">
    <property type="entry name" value="THYMIDINE DIPHOSPHO-4-KETO-RHAMNOSE 3,5-EPIMERASE"/>
    <property type="match status" value="1"/>
</dbReference>
<protein>
    <recommendedName>
        <fullName evidence="3">dTDP-4-dehydrorhamnose 3,5-epimerase</fullName>
        <ecNumber evidence="3">5.1.3.13</ecNumber>
    </recommendedName>
    <alternativeName>
        <fullName evidence="3">Thymidine diphospho-4-keto-rhamnose 3,5-epimerase</fullName>
    </alternativeName>
</protein>
<comment type="similarity">
    <text evidence="3">Belongs to the dTDP-4-dehydrorhamnose 3,5-epimerase family.</text>
</comment>
<dbReference type="eggNOG" id="COG1898">
    <property type="taxonomic scope" value="Bacteria"/>
</dbReference>